<evidence type="ECO:0000256" key="1">
    <source>
        <dbReference type="ARBA" id="ARBA00022603"/>
    </source>
</evidence>
<protein>
    <submittedName>
        <fullName evidence="4">Unannotated protein</fullName>
    </submittedName>
</protein>
<sequence length="271" mass="29080">MSGNIFDISDPLDPRLADYRHLRDADIRRSVEGDEFLIAEGVAVVQRLAVSSLEIRSVLLTPKRWESMGASLSHLNCPIYVAEPEIVAGTAGFNLHRGVIASARRPRPLHLDAVFDRPPLNGTRHRLAVLEGVNDHENLGAIARAARAFGIDALVLDPRCADPYYRRAVRVSMGEILFLPVVRAEVRDVVDACAARGGQSWALTPRGDAEDIMRIGPGSFGPLALLFGAEGPGLSDASLLAATRCVRIPIVADVDSLNVGHATAVAFAITA</sequence>
<name>A0A6J6G485_9ZZZZ</name>
<gene>
    <name evidence="4" type="ORF">UFOPK1722_01896</name>
</gene>
<dbReference type="CDD" id="cd18095">
    <property type="entry name" value="SpoU-like_rRNA-MTase"/>
    <property type="match status" value="1"/>
</dbReference>
<dbReference type="GO" id="GO:0006396">
    <property type="term" value="P:RNA processing"/>
    <property type="evidence" value="ECO:0007669"/>
    <property type="project" value="InterPro"/>
</dbReference>
<dbReference type="SUPFAM" id="SSF75217">
    <property type="entry name" value="alpha/beta knot"/>
    <property type="match status" value="1"/>
</dbReference>
<evidence type="ECO:0000313" key="4">
    <source>
        <dbReference type="EMBL" id="CAB4595961.1"/>
    </source>
</evidence>
<evidence type="ECO:0000259" key="3">
    <source>
        <dbReference type="Pfam" id="PF00588"/>
    </source>
</evidence>
<dbReference type="EMBL" id="CAEZTS010000235">
    <property type="protein sequence ID" value="CAB4595961.1"/>
    <property type="molecule type" value="Genomic_DNA"/>
</dbReference>
<dbReference type="InterPro" id="IPR029028">
    <property type="entry name" value="Alpha/beta_knot_MTases"/>
</dbReference>
<dbReference type="PANTHER" id="PTHR43191">
    <property type="entry name" value="RRNA METHYLTRANSFERASE 3"/>
    <property type="match status" value="1"/>
</dbReference>
<accession>A0A6J6G485</accession>
<organism evidence="4">
    <name type="scientific">freshwater metagenome</name>
    <dbReference type="NCBI Taxonomy" id="449393"/>
    <lineage>
        <taxon>unclassified sequences</taxon>
        <taxon>metagenomes</taxon>
        <taxon>ecological metagenomes</taxon>
    </lineage>
</organism>
<dbReference type="InterPro" id="IPR029064">
    <property type="entry name" value="Ribosomal_eL30-like_sf"/>
</dbReference>
<dbReference type="GO" id="GO:0032259">
    <property type="term" value="P:methylation"/>
    <property type="evidence" value="ECO:0007669"/>
    <property type="project" value="UniProtKB-KW"/>
</dbReference>
<reference evidence="4" key="1">
    <citation type="submission" date="2020-05" db="EMBL/GenBank/DDBJ databases">
        <authorList>
            <person name="Chiriac C."/>
            <person name="Salcher M."/>
            <person name="Ghai R."/>
            <person name="Kavagutti S V."/>
        </authorList>
    </citation>
    <scope>NUCLEOTIDE SEQUENCE</scope>
</reference>
<dbReference type="InterPro" id="IPR001537">
    <property type="entry name" value="SpoU_MeTrfase"/>
</dbReference>
<dbReference type="InterPro" id="IPR051259">
    <property type="entry name" value="rRNA_Methyltransferase"/>
</dbReference>
<dbReference type="InterPro" id="IPR029026">
    <property type="entry name" value="tRNA_m1G_MTases_N"/>
</dbReference>
<keyword evidence="1" id="KW-0489">Methyltransferase</keyword>
<evidence type="ECO:0000256" key="2">
    <source>
        <dbReference type="ARBA" id="ARBA00022679"/>
    </source>
</evidence>
<dbReference type="SUPFAM" id="SSF55315">
    <property type="entry name" value="L30e-like"/>
    <property type="match status" value="1"/>
</dbReference>
<proteinExistence type="predicted"/>
<keyword evidence="2" id="KW-0808">Transferase</keyword>
<dbReference type="GO" id="GO:0003723">
    <property type="term" value="F:RNA binding"/>
    <property type="evidence" value="ECO:0007669"/>
    <property type="project" value="InterPro"/>
</dbReference>
<dbReference type="GO" id="GO:0008173">
    <property type="term" value="F:RNA methyltransferase activity"/>
    <property type="evidence" value="ECO:0007669"/>
    <property type="project" value="InterPro"/>
</dbReference>
<dbReference type="PANTHER" id="PTHR43191:SF12">
    <property type="entry name" value="RRNA METHYLASE"/>
    <property type="match status" value="1"/>
</dbReference>
<dbReference type="Gene3D" id="3.40.1280.10">
    <property type="match status" value="1"/>
</dbReference>
<dbReference type="AlphaFoldDB" id="A0A6J6G485"/>
<feature type="domain" description="tRNA/rRNA methyltransferase SpoU type" evidence="3">
    <location>
        <begin position="128"/>
        <end position="267"/>
    </location>
</feature>
<dbReference type="Pfam" id="PF00588">
    <property type="entry name" value="SpoU_methylase"/>
    <property type="match status" value="1"/>
</dbReference>